<feature type="region of interest" description="Disordered" evidence="1">
    <location>
        <begin position="282"/>
        <end position="328"/>
    </location>
</feature>
<feature type="compositionally biased region" description="Basic residues" evidence="1">
    <location>
        <begin position="319"/>
        <end position="328"/>
    </location>
</feature>
<comment type="caution">
    <text evidence="4">The sequence shown here is derived from an EMBL/GenBank/DDBJ whole genome shotgun (WGS) entry which is preliminary data.</text>
</comment>
<dbReference type="Proteomes" id="UP001419268">
    <property type="component" value="Unassembled WGS sequence"/>
</dbReference>
<reference evidence="4 5" key="1">
    <citation type="submission" date="2024-01" db="EMBL/GenBank/DDBJ databases">
        <title>Genome assemblies of Stephania.</title>
        <authorList>
            <person name="Yang L."/>
        </authorList>
    </citation>
    <scope>NUCLEOTIDE SEQUENCE [LARGE SCALE GENOMIC DNA]</scope>
    <source>
        <strain evidence="4">JXDWG</strain>
        <tissue evidence="4">Leaf</tissue>
    </source>
</reference>
<dbReference type="PANTHER" id="PTHR31371">
    <property type="entry name" value="BNAC09G50660D PROTEIN"/>
    <property type="match status" value="1"/>
</dbReference>
<evidence type="ECO:0000256" key="1">
    <source>
        <dbReference type="SAM" id="MobiDB-lite"/>
    </source>
</evidence>
<evidence type="ECO:0000259" key="3">
    <source>
        <dbReference type="Pfam" id="PF11961"/>
    </source>
</evidence>
<name>A0AAP0KVV7_9MAGN</name>
<protein>
    <submittedName>
        <fullName evidence="4">Uncharacterized protein</fullName>
    </submittedName>
</protein>
<feature type="domain" description="DUF3475" evidence="3">
    <location>
        <begin position="28"/>
        <end position="84"/>
    </location>
</feature>
<sequence>MVRESWFSNIWRVSRKNGVETPKAVIGVLTFEVASLMSKVLHLWLSLSDEKVVKLREEIMNSVGIKKLVSEDDDYVAGLVCAEIMENVAFVARSVARLGKKCSDPVLQRFENVFEDLINDNADSFKWEFSAKKINKKMKKMEKFIALSTNLYQEQEILTELEQALRRIQASNDPNSGNKLEIQKKVAWQLQEVRSLREISLWNRTYDYVVLLLARSLFTIFGRIKNIFGIHQTATPGGISLSKAMDSDILSRSYSISGLMHSTVYPSEYSITGLSSISRGRLTTKSGPLEGSTTKSGPIYSSNELNRQWQSGNSPSNNHGKHPHSRTKRLAPVVPFKGCMMGGNKSPAFESWAPASGYISSNGVHSGILNGPKKAGSDPHTQNISGHSSLFSLNSKNKLLAAPPSTLGAAALSLHYANIIIVIEKLVEAPHLIGPDARDDLYNMLPANIRAALRARLKSYAKSLASSFCDSDLAAEWSEALTRILQWLAPLAHNMIRWQSERSFQQQQLASRTSVLLVQTLFFANQTKTEAAISELLVGLNYIWRFGRELNTKALMECASGRDFDDYLDANG</sequence>
<dbReference type="GO" id="GO:0045927">
    <property type="term" value="P:positive regulation of growth"/>
    <property type="evidence" value="ECO:0007669"/>
    <property type="project" value="InterPro"/>
</dbReference>
<proteinExistence type="predicted"/>
<dbReference type="Pfam" id="PF05003">
    <property type="entry name" value="DUF668"/>
    <property type="match status" value="1"/>
</dbReference>
<gene>
    <name evidence="4" type="ORF">Scep_005351</name>
</gene>
<evidence type="ECO:0000313" key="4">
    <source>
        <dbReference type="EMBL" id="KAK9158777.1"/>
    </source>
</evidence>
<dbReference type="InterPro" id="IPR021864">
    <property type="entry name" value="DUF3475"/>
</dbReference>
<dbReference type="AlphaFoldDB" id="A0AAP0KVV7"/>
<dbReference type="Pfam" id="PF11961">
    <property type="entry name" value="DUF3475"/>
    <property type="match status" value="1"/>
</dbReference>
<organism evidence="4 5">
    <name type="scientific">Stephania cephalantha</name>
    <dbReference type="NCBI Taxonomy" id="152367"/>
    <lineage>
        <taxon>Eukaryota</taxon>
        <taxon>Viridiplantae</taxon>
        <taxon>Streptophyta</taxon>
        <taxon>Embryophyta</taxon>
        <taxon>Tracheophyta</taxon>
        <taxon>Spermatophyta</taxon>
        <taxon>Magnoliopsida</taxon>
        <taxon>Ranunculales</taxon>
        <taxon>Menispermaceae</taxon>
        <taxon>Menispermoideae</taxon>
        <taxon>Cissampelideae</taxon>
        <taxon>Stephania</taxon>
    </lineage>
</organism>
<feature type="domain" description="DUF668" evidence="2">
    <location>
        <begin position="406"/>
        <end position="497"/>
    </location>
</feature>
<dbReference type="PANTHER" id="PTHR31371:SF20">
    <property type="entry name" value="OS12G0146500 PROTEIN"/>
    <property type="match status" value="1"/>
</dbReference>
<keyword evidence="5" id="KW-1185">Reference proteome</keyword>
<dbReference type="EMBL" id="JBBNAG010000002">
    <property type="protein sequence ID" value="KAK9158777.1"/>
    <property type="molecule type" value="Genomic_DNA"/>
</dbReference>
<dbReference type="InterPro" id="IPR007700">
    <property type="entry name" value="DUF668"/>
</dbReference>
<evidence type="ECO:0000313" key="5">
    <source>
        <dbReference type="Proteomes" id="UP001419268"/>
    </source>
</evidence>
<accession>A0AAP0KVV7</accession>
<evidence type="ECO:0000259" key="2">
    <source>
        <dbReference type="Pfam" id="PF05003"/>
    </source>
</evidence>
<feature type="compositionally biased region" description="Polar residues" evidence="1">
    <location>
        <begin position="282"/>
        <end position="318"/>
    </location>
</feature>